<protein>
    <recommendedName>
        <fullName evidence="3">F-box domain-containing protein</fullName>
    </recommendedName>
</protein>
<evidence type="ECO:0008006" key="3">
    <source>
        <dbReference type="Google" id="ProtNLM"/>
    </source>
</evidence>
<dbReference type="Proteomes" id="UP000521943">
    <property type="component" value="Unassembled WGS sequence"/>
</dbReference>
<reference evidence="1 2" key="1">
    <citation type="submission" date="2020-07" db="EMBL/GenBank/DDBJ databases">
        <title>Comparative genomics of pyrophilous fungi reveals a link between fire events and developmental genes.</title>
        <authorList>
            <consortium name="DOE Joint Genome Institute"/>
            <person name="Steindorff A.S."/>
            <person name="Carver A."/>
            <person name="Calhoun S."/>
            <person name="Stillman K."/>
            <person name="Liu H."/>
            <person name="Lipzen A."/>
            <person name="Pangilinan J."/>
            <person name="Labutti K."/>
            <person name="Bruns T.D."/>
            <person name="Grigoriev I.V."/>
        </authorList>
    </citation>
    <scope>NUCLEOTIDE SEQUENCE [LARGE SCALE GENOMIC DNA]</scope>
    <source>
        <strain evidence="1 2">CBS 144469</strain>
    </source>
</reference>
<keyword evidence="2" id="KW-1185">Reference proteome</keyword>
<dbReference type="InterPro" id="IPR036047">
    <property type="entry name" value="F-box-like_dom_sf"/>
</dbReference>
<dbReference type="AlphaFoldDB" id="A0A8H6HUF6"/>
<name>A0A8H6HUF6_9AGAR</name>
<sequence>MSPKFPIHKLFRLRSKRQRAPQHPTPLNVEGVAAEPDFPSVLPCELLQAVFSFVHGPTSCAEITHAEKKKICATIIACAQVSRFWRQAARAHSPIWVFALDFQYQSLDTIVDFLHLSKAHCIVVGHRESPLRISRERDVRVLDTLYQFRHRIEEFNIKINPLFVHMTNFLWLLNADNTWDTFRLAGELPLADQEKLLGTRTWGRAANRAPLRRLYLRRSNLALSPSIAFSSLTELSVHDASVPQRLNVSQWIQVLRGATQLQLLSLHDAIKPLTFHPNAWAFNPPKELRNLRLISMGDKKNSIAIQTLTLFCHALLPPNCGIELALPRSLPAYLEAHTAILIRGLVTAITDHFSRTPNFDVFAPQMVFSVPNRPHRQAKYWATLGTVKNPEKALDWNGIAGTKGVLNLLHHTSPTSTPSSPILSIGIPNAKAAQSKWALSLCSSFCRKANSLRLTSLSPPLTWGAWLTTEVMARCCGVTSLVLDEGNVSDCKVILERFEKRPLSFNSDSTTLLLNLRRIVLRDRGEASGGGNEGDDVLQVYLWGFQNLGYHVDIVYSNAAEHSTGKGREAW</sequence>
<organism evidence="1 2">
    <name type="scientific">Ephemerocybe angulata</name>
    <dbReference type="NCBI Taxonomy" id="980116"/>
    <lineage>
        <taxon>Eukaryota</taxon>
        <taxon>Fungi</taxon>
        <taxon>Dikarya</taxon>
        <taxon>Basidiomycota</taxon>
        <taxon>Agaricomycotina</taxon>
        <taxon>Agaricomycetes</taxon>
        <taxon>Agaricomycetidae</taxon>
        <taxon>Agaricales</taxon>
        <taxon>Agaricineae</taxon>
        <taxon>Psathyrellaceae</taxon>
        <taxon>Ephemerocybe</taxon>
    </lineage>
</organism>
<accession>A0A8H6HUF6</accession>
<dbReference type="EMBL" id="JACGCI010000039">
    <property type="protein sequence ID" value="KAF6753418.1"/>
    <property type="molecule type" value="Genomic_DNA"/>
</dbReference>
<evidence type="ECO:0000313" key="2">
    <source>
        <dbReference type="Proteomes" id="UP000521943"/>
    </source>
</evidence>
<proteinExistence type="predicted"/>
<dbReference type="OrthoDB" id="3068893at2759"/>
<comment type="caution">
    <text evidence="1">The sequence shown here is derived from an EMBL/GenBank/DDBJ whole genome shotgun (WGS) entry which is preliminary data.</text>
</comment>
<evidence type="ECO:0000313" key="1">
    <source>
        <dbReference type="EMBL" id="KAF6753418.1"/>
    </source>
</evidence>
<gene>
    <name evidence="1" type="ORF">DFP72DRAFT_901638</name>
</gene>
<dbReference type="Gene3D" id="1.20.1280.50">
    <property type="match status" value="1"/>
</dbReference>
<dbReference type="SUPFAM" id="SSF81383">
    <property type="entry name" value="F-box domain"/>
    <property type="match status" value="1"/>
</dbReference>